<keyword evidence="4 5" id="KW-0862">Zinc</keyword>
<dbReference type="PROSITE" id="PS00636">
    <property type="entry name" value="DNAJ_1"/>
    <property type="match status" value="1"/>
</dbReference>
<evidence type="ECO:0000259" key="7">
    <source>
        <dbReference type="PROSITE" id="PS50076"/>
    </source>
</evidence>
<dbReference type="Gene3D" id="2.10.230.10">
    <property type="entry name" value="Heat shock protein DnaJ, cysteine-rich domain"/>
    <property type="match status" value="1"/>
</dbReference>
<dbReference type="InterPro" id="IPR001305">
    <property type="entry name" value="HSP_DnaJ_Cys-rich_dom"/>
</dbReference>
<evidence type="ECO:0000313" key="9">
    <source>
        <dbReference type="EMBL" id="KAJ1913940.1"/>
    </source>
</evidence>
<dbReference type="PANTHER" id="PTHR43888">
    <property type="entry name" value="DNAJ-LIKE-2, ISOFORM A-RELATED"/>
    <property type="match status" value="1"/>
</dbReference>
<dbReference type="InterPro" id="IPR008971">
    <property type="entry name" value="HSP40/DnaJ_pept-bd"/>
</dbReference>
<gene>
    <name evidence="9" type="primary">XDJ1_2</name>
    <name evidence="9" type="ORF">IWQ60_009006</name>
</gene>
<dbReference type="InterPro" id="IPR036869">
    <property type="entry name" value="J_dom_sf"/>
</dbReference>
<dbReference type="GO" id="GO:0008270">
    <property type="term" value="F:zinc ion binding"/>
    <property type="evidence" value="ECO:0007669"/>
    <property type="project" value="UniProtKB-KW"/>
</dbReference>
<accession>A0A9W7ZWB7</accession>
<dbReference type="InterPro" id="IPR018253">
    <property type="entry name" value="DnaJ_domain_CS"/>
</dbReference>
<evidence type="ECO:0000256" key="4">
    <source>
        <dbReference type="ARBA" id="ARBA00022833"/>
    </source>
</evidence>
<dbReference type="HAMAP" id="MF_01152">
    <property type="entry name" value="DnaJ"/>
    <property type="match status" value="1"/>
</dbReference>
<dbReference type="GO" id="GO:0009408">
    <property type="term" value="P:response to heat"/>
    <property type="evidence" value="ECO:0007669"/>
    <property type="project" value="InterPro"/>
</dbReference>
<dbReference type="Gene3D" id="1.10.287.110">
    <property type="entry name" value="DnaJ domain"/>
    <property type="match status" value="1"/>
</dbReference>
<dbReference type="SUPFAM" id="SSF46565">
    <property type="entry name" value="Chaperone J-domain"/>
    <property type="match status" value="1"/>
</dbReference>
<dbReference type="EMBL" id="JANBPT010000715">
    <property type="protein sequence ID" value="KAJ1913940.1"/>
    <property type="molecule type" value="Genomic_DNA"/>
</dbReference>
<evidence type="ECO:0000256" key="1">
    <source>
        <dbReference type="ARBA" id="ARBA00022723"/>
    </source>
</evidence>
<dbReference type="GO" id="GO:0030544">
    <property type="term" value="F:Hsp70 protein binding"/>
    <property type="evidence" value="ECO:0007669"/>
    <property type="project" value="InterPro"/>
</dbReference>
<evidence type="ECO:0000256" key="5">
    <source>
        <dbReference type="PROSITE-ProRule" id="PRU00546"/>
    </source>
</evidence>
<feature type="zinc finger region" description="CR-type" evidence="5">
    <location>
        <begin position="147"/>
        <end position="231"/>
    </location>
</feature>
<proteinExistence type="inferred from homology"/>
<dbReference type="SMART" id="SM00271">
    <property type="entry name" value="DnaJ"/>
    <property type="match status" value="1"/>
</dbReference>
<feature type="domain" description="J" evidence="7">
    <location>
        <begin position="4"/>
        <end position="66"/>
    </location>
</feature>
<dbReference type="PROSITE" id="PS50076">
    <property type="entry name" value="DNAJ_2"/>
    <property type="match status" value="1"/>
</dbReference>
<dbReference type="InterPro" id="IPR002939">
    <property type="entry name" value="DnaJ_C"/>
</dbReference>
<evidence type="ECO:0000313" key="10">
    <source>
        <dbReference type="Proteomes" id="UP001150569"/>
    </source>
</evidence>
<feature type="domain" description="CR-type" evidence="8">
    <location>
        <begin position="147"/>
        <end position="231"/>
    </location>
</feature>
<keyword evidence="2" id="KW-0677">Repeat</keyword>
<keyword evidence="1 5" id="KW-0479">Metal-binding</keyword>
<dbReference type="Gene3D" id="2.60.260.20">
    <property type="entry name" value="Urease metallochaperone UreE, N-terminal domain"/>
    <property type="match status" value="2"/>
</dbReference>
<evidence type="ECO:0000259" key="8">
    <source>
        <dbReference type="PROSITE" id="PS51188"/>
    </source>
</evidence>
<protein>
    <submittedName>
        <fullName evidence="9">DnaJ-like protein xdj1</fullName>
    </submittedName>
</protein>
<evidence type="ECO:0000256" key="6">
    <source>
        <dbReference type="SAM" id="MobiDB-lite"/>
    </source>
</evidence>
<feature type="region of interest" description="Disordered" evidence="6">
    <location>
        <begin position="113"/>
        <end position="134"/>
    </location>
</feature>
<dbReference type="PRINTS" id="PR00625">
    <property type="entry name" value="JDOMAIN"/>
</dbReference>
<dbReference type="SUPFAM" id="SSF49493">
    <property type="entry name" value="HSP40/DnaJ peptide-binding domain"/>
    <property type="match status" value="2"/>
</dbReference>
<dbReference type="FunFam" id="2.10.230.10:FF:000001">
    <property type="entry name" value="DnaJ subfamily A member 2"/>
    <property type="match status" value="1"/>
</dbReference>
<reference evidence="9" key="1">
    <citation type="submission" date="2022-07" db="EMBL/GenBank/DDBJ databases">
        <title>Phylogenomic reconstructions and comparative analyses of Kickxellomycotina fungi.</title>
        <authorList>
            <person name="Reynolds N.K."/>
            <person name="Stajich J.E."/>
            <person name="Barry K."/>
            <person name="Grigoriev I.V."/>
            <person name="Crous P."/>
            <person name="Smith M.E."/>
        </authorList>
    </citation>
    <scope>NUCLEOTIDE SEQUENCE</scope>
    <source>
        <strain evidence="9">RSA 861</strain>
    </source>
</reference>
<dbReference type="PROSITE" id="PS51188">
    <property type="entry name" value="ZF_CR"/>
    <property type="match status" value="1"/>
</dbReference>
<dbReference type="InterPro" id="IPR001623">
    <property type="entry name" value="DnaJ_domain"/>
</dbReference>
<dbReference type="InterPro" id="IPR012724">
    <property type="entry name" value="DnaJ"/>
</dbReference>
<dbReference type="SUPFAM" id="SSF57938">
    <property type="entry name" value="DnaJ/Hsp40 cysteine-rich domain"/>
    <property type="match status" value="1"/>
</dbReference>
<dbReference type="Pfam" id="PF00226">
    <property type="entry name" value="DnaJ"/>
    <property type="match status" value="1"/>
</dbReference>
<keyword evidence="3 5" id="KW-0863">Zinc-finger</keyword>
<dbReference type="Pfam" id="PF00684">
    <property type="entry name" value="DnaJ_CXXCXGXG"/>
    <property type="match status" value="1"/>
</dbReference>
<sequence length="443" mass="48844">MTRDYYEILEVEREVDDHGLKRSYRRLAMQFHPDKNPEGADQFKELQHAYEVLSDPQRRAHYDQFGEDENAGRGSGGGHPFPDDLFAEMFGGTGFFAGGGGGAEFDPFGMGGGMGSNPYGPRGGPRAGASKESQADLEVTLEDLYRGKKFRMAIEKKVQCSQCDGSGSRTGKTYKCKLCHGEGFTLTTRMLAPGLSQRVQVLCPTCNGEGRVIRKQDRCRRCHGEKLQNARKVLTVTIEPGMRDGQRIVLAGEGDHQPGKPTPALVFVLHQAPHPTFRRREHDLHAAVRITLGEALAGFDRQVLTHLDGRGLIVAQPAGQVIRPGDIKCIYQEGMPHPGKPHLRGALYLTFEVDYPTPDWFTTERLSALRALLPDAPSIEIADDTKRVKLSNVTADDNPFNGTHRYDHDDNHGDEGRYGGDQGHYYSAGDEGGEGPEVECAQQ</sequence>
<organism evidence="9 10">
    <name type="scientific">Tieghemiomyces parasiticus</name>
    <dbReference type="NCBI Taxonomy" id="78921"/>
    <lineage>
        <taxon>Eukaryota</taxon>
        <taxon>Fungi</taxon>
        <taxon>Fungi incertae sedis</taxon>
        <taxon>Zoopagomycota</taxon>
        <taxon>Kickxellomycotina</taxon>
        <taxon>Dimargaritomycetes</taxon>
        <taxon>Dimargaritales</taxon>
        <taxon>Dimargaritaceae</taxon>
        <taxon>Tieghemiomyces</taxon>
    </lineage>
</organism>
<dbReference type="AlphaFoldDB" id="A0A9W7ZWB7"/>
<feature type="compositionally biased region" description="Gly residues" evidence="6">
    <location>
        <begin position="113"/>
        <end position="126"/>
    </location>
</feature>
<dbReference type="GO" id="GO:0006457">
    <property type="term" value="P:protein folding"/>
    <property type="evidence" value="ECO:0007669"/>
    <property type="project" value="InterPro"/>
</dbReference>
<dbReference type="Pfam" id="PF01556">
    <property type="entry name" value="DnaJ_C"/>
    <property type="match status" value="1"/>
</dbReference>
<dbReference type="GO" id="GO:0005524">
    <property type="term" value="F:ATP binding"/>
    <property type="evidence" value="ECO:0007669"/>
    <property type="project" value="InterPro"/>
</dbReference>
<dbReference type="InterPro" id="IPR044713">
    <property type="entry name" value="DNJA1/2-like"/>
</dbReference>
<name>A0A9W7ZWB7_9FUNG</name>
<dbReference type="CDD" id="cd10747">
    <property type="entry name" value="DnaJ_C"/>
    <property type="match status" value="1"/>
</dbReference>
<dbReference type="CDD" id="cd06257">
    <property type="entry name" value="DnaJ"/>
    <property type="match status" value="1"/>
</dbReference>
<dbReference type="CDD" id="cd10719">
    <property type="entry name" value="DnaJ_zf"/>
    <property type="match status" value="1"/>
</dbReference>
<feature type="region of interest" description="Disordered" evidence="6">
    <location>
        <begin position="392"/>
        <end position="443"/>
    </location>
</feature>
<dbReference type="InterPro" id="IPR036410">
    <property type="entry name" value="HSP_DnaJ_Cys-rich_dom_sf"/>
</dbReference>
<evidence type="ECO:0000256" key="2">
    <source>
        <dbReference type="ARBA" id="ARBA00022737"/>
    </source>
</evidence>
<dbReference type="GO" id="GO:0051082">
    <property type="term" value="F:unfolded protein binding"/>
    <property type="evidence" value="ECO:0007669"/>
    <property type="project" value="InterPro"/>
</dbReference>
<keyword evidence="10" id="KW-1185">Reference proteome</keyword>
<dbReference type="FunFam" id="2.60.260.20:FF:000003">
    <property type="entry name" value="DnaJ subfamily A member 2"/>
    <property type="match status" value="1"/>
</dbReference>
<evidence type="ECO:0000256" key="3">
    <source>
        <dbReference type="ARBA" id="ARBA00022771"/>
    </source>
</evidence>
<dbReference type="Proteomes" id="UP001150569">
    <property type="component" value="Unassembled WGS sequence"/>
</dbReference>
<dbReference type="OrthoDB" id="550424at2759"/>
<comment type="caution">
    <text evidence="9">The sequence shown here is derived from an EMBL/GenBank/DDBJ whole genome shotgun (WGS) entry which is preliminary data.</text>
</comment>
<feature type="compositionally biased region" description="Basic and acidic residues" evidence="6">
    <location>
        <begin position="404"/>
        <end position="418"/>
    </location>
</feature>